<reference evidence="2 3" key="1">
    <citation type="submission" date="2020-08" db="EMBL/GenBank/DDBJ databases">
        <title>A Genomic Blueprint of the Chicken Gut Microbiome.</title>
        <authorList>
            <person name="Gilroy R."/>
            <person name="Ravi A."/>
            <person name="Getino M."/>
            <person name="Pursley I."/>
            <person name="Horton D.L."/>
            <person name="Alikhan N.-F."/>
            <person name="Baker D."/>
            <person name="Gharbi K."/>
            <person name="Hall N."/>
            <person name="Watson M."/>
            <person name="Adriaenssens E.M."/>
            <person name="Foster-Nyarko E."/>
            <person name="Jarju S."/>
            <person name="Secka A."/>
            <person name="Antonio M."/>
            <person name="Oren A."/>
            <person name="Chaudhuri R."/>
            <person name="La Ragione R.M."/>
            <person name="Hildebrand F."/>
            <person name="Pallen M.J."/>
        </authorList>
    </citation>
    <scope>NUCLEOTIDE SEQUENCE [LARGE SCALE GENOMIC DNA]</scope>
    <source>
        <strain evidence="2 3">Sa2CVA6</strain>
    </source>
</reference>
<evidence type="ECO:0000313" key="2">
    <source>
        <dbReference type="EMBL" id="MBD7962153.1"/>
    </source>
</evidence>
<evidence type="ECO:0000259" key="1">
    <source>
        <dbReference type="Pfam" id="PF03869"/>
    </source>
</evidence>
<proteinExistence type="predicted"/>
<dbReference type="SUPFAM" id="SSF47598">
    <property type="entry name" value="Ribbon-helix-helix"/>
    <property type="match status" value="1"/>
</dbReference>
<name>A0ABR8SFA1_9BURK</name>
<sequence>MSREDPQMKIRLPADLKDQIEIASKSSGRSMNAEIVARLELSLDPNNNSAALKQRILEMEGDAALVALQASQAKSDLLATQLLVIQIAKMCPPGVIPKGSTTSQLLQRILDKEGDLIQESLHGMIESLLSFEEAIEKRIDSGQLKVVSNSEGPTKFTAVIDHLKKLTTSTNELAAIVEKDTKSKTSRDQ</sequence>
<evidence type="ECO:0000313" key="3">
    <source>
        <dbReference type="Proteomes" id="UP000634919"/>
    </source>
</evidence>
<dbReference type="Pfam" id="PF03869">
    <property type="entry name" value="Arc"/>
    <property type="match status" value="1"/>
</dbReference>
<dbReference type="InterPro" id="IPR013321">
    <property type="entry name" value="Arc_rbn_hlx_hlx"/>
</dbReference>
<gene>
    <name evidence="2" type="ORF">H9646_16910</name>
</gene>
<dbReference type="Gene3D" id="1.10.1220.10">
    <property type="entry name" value="Met repressor-like"/>
    <property type="match status" value="1"/>
</dbReference>
<feature type="domain" description="Arc-like DNA binding" evidence="1">
    <location>
        <begin position="2"/>
        <end position="43"/>
    </location>
</feature>
<dbReference type="InterPro" id="IPR010985">
    <property type="entry name" value="Ribbon_hlx_hlx"/>
</dbReference>
<dbReference type="Proteomes" id="UP000634919">
    <property type="component" value="Unassembled WGS sequence"/>
</dbReference>
<protein>
    <submittedName>
        <fullName evidence="2">Arc family DNA-binding protein</fullName>
    </submittedName>
</protein>
<accession>A0ABR8SFA1</accession>
<keyword evidence="2" id="KW-0238">DNA-binding</keyword>
<comment type="caution">
    <text evidence="2">The sequence shown here is derived from an EMBL/GenBank/DDBJ whole genome shotgun (WGS) entry which is preliminary data.</text>
</comment>
<dbReference type="InterPro" id="IPR005569">
    <property type="entry name" value="Arc_DNA-bd_dom"/>
</dbReference>
<dbReference type="RefSeq" id="WP_191724559.1">
    <property type="nucleotide sequence ID" value="NZ_JACSQK010000009.1"/>
</dbReference>
<keyword evidence="3" id="KW-1185">Reference proteome</keyword>
<dbReference type="GO" id="GO:0003677">
    <property type="term" value="F:DNA binding"/>
    <property type="evidence" value="ECO:0007669"/>
    <property type="project" value="UniProtKB-KW"/>
</dbReference>
<dbReference type="EMBL" id="JACSQK010000009">
    <property type="protein sequence ID" value="MBD7962153.1"/>
    <property type="molecule type" value="Genomic_DNA"/>
</dbReference>
<organism evidence="2 3">
    <name type="scientific">Comamonas avium</name>
    <dbReference type="NCBI Taxonomy" id="2762231"/>
    <lineage>
        <taxon>Bacteria</taxon>
        <taxon>Pseudomonadati</taxon>
        <taxon>Pseudomonadota</taxon>
        <taxon>Betaproteobacteria</taxon>
        <taxon>Burkholderiales</taxon>
        <taxon>Comamonadaceae</taxon>
        <taxon>Comamonas</taxon>
    </lineage>
</organism>